<organism evidence="6 7">
    <name type="scientific">Anatilimnocola aggregata</name>
    <dbReference type="NCBI Taxonomy" id="2528021"/>
    <lineage>
        <taxon>Bacteria</taxon>
        <taxon>Pseudomonadati</taxon>
        <taxon>Planctomycetota</taxon>
        <taxon>Planctomycetia</taxon>
        <taxon>Pirellulales</taxon>
        <taxon>Pirellulaceae</taxon>
        <taxon>Anatilimnocola</taxon>
    </lineage>
</organism>
<feature type="domain" description="DUF1553" evidence="4">
    <location>
        <begin position="863"/>
        <end position="1123"/>
    </location>
</feature>
<dbReference type="AlphaFoldDB" id="A0A517YAV0"/>
<feature type="domain" description="DUF1549" evidence="3">
    <location>
        <begin position="177"/>
        <end position="387"/>
    </location>
</feature>
<dbReference type="InterPro" id="IPR011444">
    <property type="entry name" value="DUF1549"/>
</dbReference>
<feature type="chain" id="PRO_5022218286" evidence="2">
    <location>
        <begin position="28"/>
        <end position="1161"/>
    </location>
</feature>
<evidence type="ECO:0000256" key="1">
    <source>
        <dbReference type="SAM" id="MobiDB-lite"/>
    </source>
</evidence>
<feature type="region of interest" description="Disordered" evidence="1">
    <location>
        <begin position="846"/>
        <end position="865"/>
    </location>
</feature>
<dbReference type="PANTHER" id="PTHR35889:SF3">
    <property type="entry name" value="F-BOX DOMAIN-CONTAINING PROTEIN"/>
    <property type="match status" value="1"/>
</dbReference>
<dbReference type="Pfam" id="PF07583">
    <property type="entry name" value="PSCyt2"/>
    <property type="match status" value="1"/>
</dbReference>
<evidence type="ECO:0000313" key="6">
    <source>
        <dbReference type="EMBL" id="QDU27321.1"/>
    </source>
</evidence>
<dbReference type="InterPro" id="IPR022655">
    <property type="entry name" value="DUF1553"/>
</dbReference>
<dbReference type="OrthoDB" id="127107at2"/>
<feature type="compositionally biased region" description="Low complexity" evidence="1">
    <location>
        <begin position="846"/>
        <end position="860"/>
    </location>
</feature>
<reference evidence="6 7" key="1">
    <citation type="submission" date="2019-02" db="EMBL/GenBank/DDBJ databases">
        <title>Deep-cultivation of Planctomycetes and their phenomic and genomic characterization uncovers novel biology.</title>
        <authorList>
            <person name="Wiegand S."/>
            <person name="Jogler M."/>
            <person name="Boedeker C."/>
            <person name="Pinto D."/>
            <person name="Vollmers J."/>
            <person name="Rivas-Marin E."/>
            <person name="Kohn T."/>
            <person name="Peeters S.H."/>
            <person name="Heuer A."/>
            <person name="Rast P."/>
            <person name="Oberbeckmann S."/>
            <person name="Bunk B."/>
            <person name="Jeske O."/>
            <person name="Meyerdierks A."/>
            <person name="Storesund J.E."/>
            <person name="Kallscheuer N."/>
            <person name="Luecker S."/>
            <person name="Lage O.M."/>
            <person name="Pohl T."/>
            <person name="Merkel B.J."/>
            <person name="Hornburger P."/>
            <person name="Mueller R.-W."/>
            <person name="Bruemmer F."/>
            <person name="Labrenz M."/>
            <person name="Spormann A.M."/>
            <person name="Op den Camp H."/>
            <person name="Overmann J."/>
            <person name="Amann R."/>
            <person name="Jetten M.S.M."/>
            <person name="Mascher T."/>
            <person name="Medema M.H."/>
            <person name="Devos D.P."/>
            <person name="Kaster A.-K."/>
            <person name="Ovreas L."/>
            <person name="Rohde M."/>
            <person name="Galperin M.Y."/>
            <person name="Jogler C."/>
        </authorList>
    </citation>
    <scope>NUCLEOTIDE SEQUENCE [LARGE SCALE GENOMIC DNA]</scope>
    <source>
        <strain evidence="6 7">ETA_A8</strain>
    </source>
</reference>
<accession>A0A517YAV0</accession>
<feature type="signal peptide" evidence="2">
    <location>
        <begin position="1"/>
        <end position="27"/>
    </location>
</feature>
<name>A0A517YAV0_9BACT</name>
<dbReference type="RefSeq" id="WP_145088170.1">
    <property type="nucleotide sequence ID" value="NZ_CP036274.1"/>
</dbReference>
<gene>
    <name evidence="6" type="ORF">ETAA8_24080</name>
</gene>
<keyword evidence="2" id="KW-0732">Signal</keyword>
<keyword evidence="7" id="KW-1185">Reference proteome</keyword>
<protein>
    <submittedName>
        <fullName evidence="6">Planctomycete cytochrome C</fullName>
    </submittedName>
</protein>
<dbReference type="PANTHER" id="PTHR35889">
    <property type="entry name" value="CYCLOINULO-OLIGOSACCHARIDE FRUCTANOTRANSFERASE-RELATED"/>
    <property type="match status" value="1"/>
</dbReference>
<evidence type="ECO:0000259" key="3">
    <source>
        <dbReference type="Pfam" id="PF07583"/>
    </source>
</evidence>
<dbReference type="Pfam" id="PF07635">
    <property type="entry name" value="PSCyt1"/>
    <property type="match status" value="1"/>
</dbReference>
<dbReference type="EMBL" id="CP036274">
    <property type="protein sequence ID" value="QDU27321.1"/>
    <property type="molecule type" value="Genomic_DNA"/>
</dbReference>
<evidence type="ECO:0000259" key="5">
    <source>
        <dbReference type="Pfam" id="PF07635"/>
    </source>
</evidence>
<dbReference type="Proteomes" id="UP000315017">
    <property type="component" value="Chromosome"/>
</dbReference>
<sequence precursor="true">MQRTCRLPLFVLVALLLSLTIEGLASAADPEPAALEFFEKKVRPVLINRCYECHSSKNKEPKGGLRADSLAALLKGGETGPGVVPGKTKESLIIDAVNYGELYQMPPKGKLPADEIDVLTKWVEMGAPWPAEKDPSEGLTKDFDLARRKAEHWCWQPLKQPALPAVKNEAWVKQPSDRFILTKLETAGLSPAPPADKRTLIRRVYFDLIGLPPTPEEVAQFLKDDSPTALEKVVDRLLQSPHFGERWGRHWLDLMRYAESRGHEFDYTIPGAWQYRDYVIRAINADVPYDQFMTEHIAGDLMRTPRQNPEKKFNESILGTGFWFLGEWIHSPVDIRKDETDRFDNMVDVFSKSFLGLTVTCARCHDHKFDAISQKDYYALFGYLQSSGHRLVRFETQLAEEHLARELADLENTWRPKIAAAIAGENAAGAGELAKYLLAAREAIQSGNDAAAIAKSQQLSAIRLQAWLAQLAEAQKNPADPLHFWALIAHDAKAAEPTRLAELVAKLKEAPEAATYQGEWIVDYSKLPANEWFSNGVTFGLAPVTTGTLLLGDGKLSVAQYGAAQRDAIWNKLVIDGEAEAGKLAYPRAGRTIRTKTFVLKDGPVHYLVKGAGHVYAAVDSHAMLNGPLHGQLIKETGGNGETAPRWITQDLKGYIGHNAHLEFTPKGEEDLQVLAVAQGATAPPLPYPLNRVSQFAKLLTANESKDLSSLAAAYEQRFVSSSKSLLAAHVDPQLDVAIQAQLLNLLVAQPALWSEPTTGGQSAEAELLGKTSSKQLQAEYQAAKQKLVAAGPLKSQVALAMWDGSSVDEHLLIRGNSSQKTTGPLVQRRLLEAIEADLAAGKTVPTSTLSTTAATPEPTGSGRLKLAEKLTNPRNPFPSRVMVNRIWHHLFGRGIVPSVDNFGVLGQAPTHPELLDHLALEFIADGWSVKRAIRRLMLSNVYQMASGGSALDRSQLAIGEQRDPQNLLFHKAQLRRLEGEVIRDSILHLSGRLDSKQFGPSVPVHLTAFMQGRGRPGSGPLDGDGRRSIYLGIRRNFLSSMMLAFDVPNPASTIGKRNVSNVPAQALILMNDPLVSEQAKLWAKRSLITKDIAPATRIERLYEEAFSRPATSDEIAAANEFLKTQGTEYGVAADSLSTDERIWADLCHVLMNSKEFVFIR</sequence>
<dbReference type="Pfam" id="PF07587">
    <property type="entry name" value="PSD1"/>
    <property type="match status" value="1"/>
</dbReference>
<evidence type="ECO:0000259" key="4">
    <source>
        <dbReference type="Pfam" id="PF07587"/>
    </source>
</evidence>
<feature type="domain" description="Cytochrome C Planctomycete-type" evidence="5">
    <location>
        <begin position="50"/>
        <end position="109"/>
    </location>
</feature>
<proteinExistence type="predicted"/>
<evidence type="ECO:0000313" key="7">
    <source>
        <dbReference type="Proteomes" id="UP000315017"/>
    </source>
</evidence>
<dbReference type="KEGG" id="aagg:ETAA8_24080"/>
<evidence type="ECO:0000256" key="2">
    <source>
        <dbReference type="SAM" id="SignalP"/>
    </source>
</evidence>
<dbReference type="InterPro" id="IPR011429">
    <property type="entry name" value="Cyt_c_Planctomycete-type"/>
</dbReference>